<name>A0A816I2G3_BRANA</name>
<dbReference type="SMR" id="A0A816I2G3"/>
<reference evidence="1" key="1">
    <citation type="submission" date="2021-01" db="EMBL/GenBank/DDBJ databases">
        <authorList>
            <consortium name="Genoscope - CEA"/>
            <person name="William W."/>
        </authorList>
    </citation>
    <scope>NUCLEOTIDE SEQUENCE</scope>
</reference>
<accession>A0A816I2G3</accession>
<gene>
    <name evidence="1" type="ORF">DARMORV10_C03P18630.1</name>
</gene>
<protein>
    <submittedName>
        <fullName evidence="1">(rape) hypothetical protein</fullName>
    </submittedName>
</protein>
<sequence length="95" mass="10371">MASAASSSLVERVLSADVSAEHWGVRSDFGGYASERETLGKAIEEMVPSGKGDKPFWARGIGVLGYSLNAFWYAEDPNRRSQVGSGYRSKLQLRN</sequence>
<organism evidence="1">
    <name type="scientific">Brassica napus</name>
    <name type="common">Rape</name>
    <dbReference type="NCBI Taxonomy" id="3708"/>
    <lineage>
        <taxon>Eukaryota</taxon>
        <taxon>Viridiplantae</taxon>
        <taxon>Streptophyta</taxon>
        <taxon>Embryophyta</taxon>
        <taxon>Tracheophyta</taxon>
        <taxon>Spermatophyta</taxon>
        <taxon>Magnoliopsida</taxon>
        <taxon>eudicotyledons</taxon>
        <taxon>Gunneridae</taxon>
        <taxon>Pentapetalae</taxon>
        <taxon>rosids</taxon>
        <taxon>malvids</taxon>
        <taxon>Brassicales</taxon>
        <taxon>Brassicaceae</taxon>
        <taxon>Brassiceae</taxon>
        <taxon>Brassica</taxon>
    </lineage>
</organism>
<proteinExistence type="predicted"/>
<dbReference type="Proteomes" id="UP001295469">
    <property type="component" value="Chromosome C03"/>
</dbReference>
<dbReference type="EMBL" id="HG994367">
    <property type="protein sequence ID" value="CAF1699377.1"/>
    <property type="molecule type" value="Genomic_DNA"/>
</dbReference>
<evidence type="ECO:0000313" key="1">
    <source>
        <dbReference type="EMBL" id="CAF1699377.1"/>
    </source>
</evidence>
<dbReference type="AlphaFoldDB" id="A0A816I2G3"/>